<protein>
    <submittedName>
        <fullName evidence="5">Glycerate kinase</fullName>
    </submittedName>
</protein>
<dbReference type="InterPro" id="IPR018197">
    <property type="entry name" value="Glycerate_kinase_RE-like"/>
</dbReference>
<dbReference type="Gene3D" id="3.40.50.10350">
    <property type="entry name" value="Glycerate kinase, domain 1"/>
    <property type="match status" value="1"/>
</dbReference>
<dbReference type="Pfam" id="PF02595">
    <property type="entry name" value="Gly_kinase"/>
    <property type="match status" value="1"/>
</dbReference>
<evidence type="ECO:0000256" key="4">
    <source>
        <dbReference type="PIRNR" id="PIRNR006078"/>
    </source>
</evidence>
<keyword evidence="3 4" id="KW-0418">Kinase</keyword>
<comment type="similarity">
    <text evidence="1 4">Belongs to the glycerate kinase type-1 family.</text>
</comment>
<dbReference type="RefSeq" id="WP_271012111.1">
    <property type="nucleotide sequence ID" value="NZ_JAQIFT010000040.1"/>
</dbReference>
<organism evidence="5 6">
    <name type="scientific">Holtiella tumoricola</name>
    <dbReference type="NCBI Taxonomy" id="3018743"/>
    <lineage>
        <taxon>Bacteria</taxon>
        <taxon>Bacillati</taxon>
        <taxon>Bacillota</taxon>
        <taxon>Clostridia</taxon>
        <taxon>Lachnospirales</taxon>
        <taxon>Cellulosilyticaceae</taxon>
        <taxon>Holtiella</taxon>
    </lineage>
</organism>
<dbReference type="Gene3D" id="3.90.1510.10">
    <property type="entry name" value="Glycerate kinase, domain 2"/>
    <property type="match status" value="1"/>
</dbReference>
<reference evidence="5" key="1">
    <citation type="journal article" date="2023" name="Int. J. Syst. Evol. Microbiol.">
        <title>&lt;i&gt;Holtiella tumoricola&lt;/i&gt; gen. nov. sp. nov., isolated from a human clinical sample.</title>
        <authorList>
            <person name="Allen-Vercoe E."/>
            <person name="Daigneault M.C."/>
            <person name="Vancuren S.J."/>
            <person name="Cochrane K."/>
            <person name="O'Neal L.L."/>
            <person name="Sankaranarayanan K."/>
            <person name="Lawson P.A."/>
        </authorList>
    </citation>
    <scope>NUCLEOTIDE SEQUENCE</scope>
    <source>
        <strain evidence="5">CC70A</strain>
    </source>
</reference>
<dbReference type="EMBL" id="JAQIFT010000040">
    <property type="protein sequence ID" value="MDA3731780.1"/>
    <property type="molecule type" value="Genomic_DNA"/>
</dbReference>
<evidence type="ECO:0000313" key="6">
    <source>
        <dbReference type="Proteomes" id="UP001169242"/>
    </source>
</evidence>
<dbReference type="GO" id="GO:0031388">
    <property type="term" value="P:organic acid phosphorylation"/>
    <property type="evidence" value="ECO:0007669"/>
    <property type="project" value="UniProtKB-UniRule"/>
</dbReference>
<dbReference type="InterPro" id="IPR004381">
    <property type="entry name" value="Glycerate_kinase"/>
</dbReference>
<dbReference type="GO" id="GO:0008887">
    <property type="term" value="F:glycerate kinase activity"/>
    <property type="evidence" value="ECO:0007669"/>
    <property type="project" value="UniProtKB-UniRule"/>
</dbReference>
<dbReference type="InterPro" id="IPR036129">
    <property type="entry name" value="Glycerate_kinase_sf"/>
</dbReference>
<dbReference type="PIRSF" id="PIRSF006078">
    <property type="entry name" value="GlxK"/>
    <property type="match status" value="1"/>
</dbReference>
<proteinExistence type="inferred from homology"/>
<keyword evidence="2 4" id="KW-0808">Transferase</keyword>
<comment type="caution">
    <text evidence="5">The sequence shown here is derived from an EMBL/GenBank/DDBJ whole genome shotgun (WGS) entry which is preliminary data.</text>
</comment>
<evidence type="ECO:0000313" key="5">
    <source>
        <dbReference type="EMBL" id="MDA3731780.1"/>
    </source>
</evidence>
<dbReference type="PANTHER" id="PTHR21599">
    <property type="entry name" value="GLYCERATE KINASE"/>
    <property type="match status" value="1"/>
</dbReference>
<evidence type="ECO:0000256" key="3">
    <source>
        <dbReference type="ARBA" id="ARBA00022777"/>
    </source>
</evidence>
<dbReference type="Proteomes" id="UP001169242">
    <property type="component" value="Unassembled WGS sequence"/>
</dbReference>
<dbReference type="InterPro" id="IPR018193">
    <property type="entry name" value="Glyc_kinase_flavodox-like_fold"/>
</dbReference>
<evidence type="ECO:0000256" key="1">
    <source>
        <dbReference type="ARBA" id="ARBA00006284"/>
    </source>
</evidence>
<dbReference type="NCBIfam" id="TIGR00045">
    <property type="entry name" value="glycerate kinase"/>
    <property type="match status" value="1"/>
</dbReference>
<name>A0AA42J0Z2_9FIRM</name>
<keyword evidence="6" id="KW-1185">Reference proteome</keyword>
<dbReference type="AlphaFoldDB" id="A0AA42J0Z2"/>
<evidence type="ECO:0000256" key="2">
    <source>
        <dbReference type="ARBA" id="ARBA00022679"/>
    </source>
</evidence>
<dbReference type="SUPFAM" id="SSF110738">
    <property type="entry name" value="Glycerate kinase I"/>
    <property type="match status" value="1"/>
</dbReference>
<gene>
    <name evidence="5" type="ORF">PBV87_09855</name>
</gene>
<sequence>MRIVIAPDSFKNSSSAICVAESIEKGIRRVKPDTQIVKVPIADGGEGTVDAILIGSKGQKVTLQVQGPLGKCVEAKYVLIDKETAFIEMAEASGLQLLSNEERNPMETSTYGVGQLILAALDRGVSRIVLGIGGSATNDGGVGMAMALGVKFLDKTGQLIPVGGKGLAYIDRIDKSEIDPRIARTEFKVACDVKNPLCGPEGATAIYGPQKGATPKMVQYLEKGMQNYAKAVGHLLEGSSYHEVPGAGAAGGLGMGLMAFCGATLHSGIDTILDMVQIEKYLEEADLVITGEGNMDGQSIYGKVPVGLAKRVEPFNVPVVAIVGGMGIGATKVYDHHIQSIMPLTNRPMVLEEAIENVDILLQDAAERMMRFIEVGKHLN</sequence>
<accession>A0AA42J0Z2</accession>
<dbReference type="PANTHER" id="PTHR21599:SF0">
    <property type="entry name" value="GLYCERATE KINASE"/>
    <property type="match status" value="1"/>
</dbReference>